<evidence type="ECO:0000313" key="1">
    <source>
        <dbReference type="EMBL" id="TFK64015.1"/>
    </source>
</evidence>
<sequence>MDGAKDISGYKHMLSFSDGPRVCLGRAIALTEFKSVLSVLIRNYRFELPEGPKTVIKRHRSILPRPKVAGQKGASVPLRIQRVE</sequence>
<proteinExistence type="predicted"/>
<gene>
    <name evidence="1" type="ORF">BDN72DRAFT_826037</name>
</gene>
<protein>
    <submittedName>
        <fullName evidence="1">Uncharacterized protein</fullName>
    </submittedName>
</protein>
<keyword evidence="2" id="KW-1185">Reference proteome</keyword>
<name>A0ACD3AE38_9AGAR</name>
<accession>A0ACD3AE38</accession>
<evidence type="ECO:0000313" key="2">
    <source>
        <dbReference type="Proteomes" id="UP000308600"/>
    </source>
</evidence>
<organism evidence="1 2">
    <name type="scientific">Pluteus cervinus</name>
    <dbReference type="NCBI Taxonomy" id="181527"/>
    <lineage>
        <taxon>Eukaryota</taxon>
        <taxon>Fungi</taxon>
        <taxon>Dikarya</taxon>
        <taxon>Basidiomycota</taxon>
        <taxon>Agaricomycotina</taxon>
        <taxon>Agaricomycetes</taxon>
        <taxon>Agaricomycetidae</taxon>
        <taxon>Agaricales</taxon>
        <taxon>Pluteineae</taxon>
        <taxon>Pluteaceae</taxon>
        <taxon>Pluteus</taxon>
    </lineage>
</organism>
<dbReference type="Proteomes" id="UP000308600">
    <property type="component" value="Unassembled WGS sequence"/>
</dbReference>
<dbReference type="EMBL" id="ML208492">
    <property type="protein sequence ID" value="TFK64015.1"/>
    <property type="molecule type" value="Genomic_DNA"/>
</dbReference>
<reference evidence="1 2" key="1">
    <citation type="journal article" date="2019" name="Nat. Ecol. Evol.">
        <title>Megaphylogeny resolves global patterns of mushroom evolution.</title>
        <authorList>
            <person name="Varga T."/>
            <person name="Krizsan K."/>
            <person name="Foldi C."/>
            <person name="Dima B."/>
            <person name="Sanchez-Garcia M."/>
            <person name="Sanchez-Ramirez S."/>
            <person name="Szollosi G.J."/>
            <person name="Szarkandi J.G."/>
            <person name="Papp V."/>
            <person name="Albert L."/>
            <person name="Andreopoulos W."/>
            <person name="Angelini C."/>
            <person name="Antonin V."/>
            <person name="Barry K.W."/>
            <person name="Bougher N.L."/>
            <person name="Buchanan P."/>
            <person name="Buyck B."/>
            <person name="Bense V."/>
            <person name="Catcheside P."/>
            <person name="Chovatia M."/>
            <person name="Cooper J."/>
            <person name="Damon W."/>
            <person name="Desjardin D."/>
            <person name="Finy P."/>
            <person name="Geml J."/>
            <person name="Haridas S."/>
            <person name="Hughes K."/>
            <person name="Justo A."/>
            <person name="Karasinski D."/>
            <person name="Kautmanova I."/>
            <person name="Kiss B."/>
            <person name="Kocsube S."/>
            <person name="Kotiranta H."/>
            <person name="LaButti K.M."/>
            <person name="Lechner B.E."/>
            <person name="Liimatainen K."/>
            <person name="Lipzen A."/>
            <person name="Lukacs Z."/>
            <person name="Mihaltcheva S."/>
            <person name="Morgado L.N."/>
            <person name="Niskanen T."/>
            <person name="Noordeloos M.E."/>
            <person name="Ohm R.A."/>
            <person name="Ortiz-Santana B."/>
            <person name="Ovrebo C."/>
            <person name="Racz N."/>
            <person name="Riley R."/>
            <person name="Savchenko A."/>
            <person name="Shiryaev A."/>
            <person name="Soop K."/>
            <person name="Spirin V."/>
            <person name="Szebenyi C."/>
            <person name="Tomsovsky M."/>
            <person name="Tulloss R.E."/>
            <person name="Uehling J."/>
            <person name="Grigoriev I.V."/>
            <person name="Vagvolgyi C."/>
            <person name="Papp T."/>
            <person name="Martin F.M."/>
            <person name="Miettinen O."/>
            <person name="Hibbett D.S."/>
            <person name="Nagy L.G."/>
        </authorList>
    </citation>
    <scope>NUCLEOTIDE SEQUENCE [LARGE SCALE GENOMIC DNA]</scope>
    <source>
        <strain evidence="1 2">NL-1719</strain>
    </source>
</reference>